<organism evidence="6 7">
    <name type="scientific">Symbiobacterium thermophilum</name>
    <dbReference type="NCBI Taxonomy" id="2734"/>
    <lineage>
        <taxon>Bacteria</taxon>
        <taxon>Bacillati</taxon>
        <taxon>Bacillota</taxon>
        <taxon>Clostridia</taxon>
        <taxon>Eubacteriales</taxon>
        <taxon>Symbiobacteriaceae</taxon>
        <taxon>Symbiobacterium</taxon>
    </lineage>
</organism>
<keyword evidence="2 3" id="KW-0813">Transport</keyword>
<dbReference type="PANTHER" id="PTHR10884:SF14">
    <property type="entry name" value="NADH DEHYDROGENASE [UBIQUINONE] IRON-SULFUR PROTEIN 3, MITOCHONDRIAL"/>
    <property type="match status" value="1"/>
</dbReference>
<dbReference type="PANTHER" id="PTHR10884">
    <property type="entry name" value="NADH DEHYDROGENASE UBIQUINONE IRON-SULFUR PROTEIN 3"/>
    <property type="match status" value="1"/>
</dbReference>
<reference evidence="7" key="1">
    <citation type="submission" date="2016-04" db="EMBL/GenBank/DDBJ databases">
        <authorList>
            <person name="Antunes L.P."/>
            <person name="Martins L.F."/>
            <person name="Pereira R.V."/>
            <person name="Thomas A.M."/>
            <person name="Barbosa D."/>
            <person name="Nascimento L."/>
            <person name="Silva G.M."/>
            <person name="Condomitti G.W."/>
            <person name="Digiampietri L.A."/>
            <person name="Lombardi K.C."/>
            <person name="Ramos P.L."/>
            <person name="Quaggio R.B."/>
            <person name="Oliveira J.C."/>
            <person name="Pascon R.C."/>
            <person name="Cruz J.B."/>
            <person name="Silva A.M."/>
            <person name="Setubal J.C."/>
        </authorList>
    </citation>
    <scope>NUCLEOTIDE SEQUENCE [LARGE SCALE GENOMIC DNA]</scope>
</reference>
<comment type="function">
    <text evidence="4">NDH-1 shuttles electrons from NADH, via FMN and iron-sulfur (Fe-S) centers, to quinones in the respiratory chain.</text>
</comment>
<keyword evidence="3" id="KW-0520">NAD</keyword>
<evidence type="ECO:0000313" key="6">
    <source>
        <dbReference type="EMBL" id="OTA40579.1"/>
    </source>
</evidence>
<protein>
    <recommendedName>
        <fullName evidence="4">NADH-quinone oxidoreductase</fullName>
        <ecNumber evidence="4">7.1.1.-</ecNumber>
    </recommendedName>
</protein>
<dbReference type="InterPro" id="IPR001268">
    <property type="entry name" value="NADH_UbQ_OxRdtase_30kDa_su"/>
</dbReference>
<dbReference type="Proteomes" id="UP000194267">
    <property type="component" value="Unassembled WGS sequence"/>
</dbReference>
<accession>A0A1Y2T2L3</accession>
<evidence type="ECO:0000256" key="3">
    <source>
        <dbReference type="RuleBase" id="RU003456"/>
    </source>
</evidence>
<proteinExistence type="inferred from homology"/>
<dbReference type="GO" id="GO:0008137">
    <property type="term" value="F:NADH dehydrogenase (ubiquinone) activity"/>
    <property type="evidence" value="ECO:0007669"/>
    <property type="project" value="InterPro"/>
</dbReference>
<keyword evidence="4" id="KW-0874">Quinone</keyword>
<evidence type="ECO:0000256" key="4">
    <source>
        <dbReference type="RuleBase" id="RU003582"/>
    </source>
</evidence>
<dbReference type="GO" id="GO:0048038">
    <property type="term" value="F:quinone binding"/>
    <property type="evidence" value="ECO:0007669"/>
    <property type="project" value="UniProtKB-KW"/>
</dbReference>
<name>A0A1Y2T2L3_SYMTR</name>
<comment type="caution">
    <text evidence="6">The sequence shown here is derived from an EMBL/GenBank/DDBJ whole genome shotgun (WGS) entry which is preliminary data.</text>
</comment>
<evidence type="ECO:0000256" key="1">
    <source>
        <dbReference type="ARBA" id="ARBA00007569"/>
    </source>
</evidence>
<evidence type="ECO:0000259" key="5">
    <source>
        <dbReference type="Pfam" id="PF00329"/>
    </source>
</evidence>
<evidence type="ECO:0000256" key="2">
    <source>
        <dbReference type="ARBA" id="ARBA00022448"/>
    </source>
</evidence>
<dbReference type="Pfam" id="PF00329">
    <property type="entry name" value="Complex1_30kDa"/>
    <property type="match status" value="1"/>
</dbReference>
<keyword evidence="3" id="KW-1278">Translocase</keyword>
<gene>
    <name evidence="6" type="ORF">A6D92_15630</name>
</gene>
<sequence length="164" mass="19024">MDLDFLKERFPDAQFNTHVNGDTEILVPADRYLEVVRACYDAGFTYCSVVTAIDWQDRLTLVASLARINPDEVGVRTIHIKVDLPRQGAHIPSITHLYPGANWHERETYDMYGIRFDGHPNHRRILLPDNWQGGHPLLKDFTDRRPKRPRLVRHRFAEEPGAEV</sequence>
<dbReference type="AlphaFoldDB" id="A0A1Y2T2L3"/>
<dbReference type="InterPro" id="IPR020396">
    <property type="entry name" value="NADH_UbQ_OxRdtase_CS"/>
</dbReference>
<feature type="domain" description="NADH:ubiquinone oxidoreductase 30kDa subunit" evidence="5">
    <location>
        <begin position="26"/>
        <end position="142"/>
    </location>
</feature>
<comment type="similarity">
    <text evidence="1 3">Belongs to the complex I 30 kDa subunit family.</text>
</comment>
<comment type="catalytic activity">
    <reaction evidence="4">
        <text>a quinone + NADH + 5 H(+)(in) = a quinol + NAD(+) + 4 H(+)(out)</text>
        <dbReference type="Rhea" id="RHEA:57888"/>
        <dbReference type="ChEBI" id="CHEBI:15378"/>
        <dbReference type="ChEBI" id="CHEBI:24646"/>
        <dbReference type="ChEBI" id="CHEBI:57540"/>
        <dbReference type="ChEBI" id="CHEBI:57945"/>
        <dbReference type="ChEBI" id="CHEBI:132124"/>
    </reaction>
</comment>
<dbReference type="SUPFAM" id="SSF143243">
    <property type="entry name" value="Nqo5-like"/>
    <property type="match status" value="1"/>
</dbReference>
<evidence type="ECO:0000313" key="7">
    <source>
        <dbReference type="Proteomes" id="UP000194267"/>
    </source>
</evidence>
<dbReference type="InterPro" id="IPR037232">
    <property type="entry name" value="NADH_quin_OxRdtase_su_C/D-like"/>
</dbReference>
<dbReference type="EMBL" id="LWLV01001499">
    <property type="protein sequence ID" value="OTA40579.1"/>
    <property type="molecule type" value="Genomic_DNA"/>
</dbReference>
<dbReference type="GO" id="GO:0016651">
    <property type="term" value="F:oxidoreductase activity, acting on NAD(P)H"/>
    <property type="evidence" value="ECO:0007669"/>
    <property type="project" value="InterPro"/>
</dbReference>
<dbReference type="Gene3D" id="3.30.460.80">
    <property type="entry name" value="NADH:ubiquinone oxidoreductase, 30kDa subunit"/>
    <property type="match status" value="1"/>
</dbReference>
<dbReference type="PROSITE" id="PS00542">
    <property type="entry name" value="COMPLEX1_30K"/>
    <property type="match status" value="1"/>
</dbReference>
<dbReference type="EC" id="7.1.1.-" evidence="4"/>